<name>A0A0A9DT30_ARUDO</name>
<sequence length="142" mass="14801">MEHLHSLLSLLNSTHGDKTKPTALIRFSVVNDLGDLDDAGLLEELGEALAVDVEGQIADVHLGLLGRLDVLADLLLGLGLVRGGLLSLGDLLLLDDRGGLDGVVTQIHAVLRRDDVPLVLGHLLRLGLLGGGCWLGEVDGGG</sequence>
<proteinExistence type="predicted"/>
<dbReference type="AlphaFoldDB" id="A0A0A9DT30"/>
<reference evidence="1" key="1">
    <citation type="submission" date="2014-09" db="EMBL/GenBank/DDBJ databases">
        <authorList>
            <person name="Magalhaes I.L.F."/>
            <person name="Oliveira U."/>
            <person name="Santos F.R."/>
            <person name="Vidigal T.H.D.A."/>
            <person name="Brescovit A.D."/>
            <person name="Santos A.J."/>
        </authorList>
    </citation>
    <scope>NUCLEOTIDE SEQUENCE</scope>
    <source>
        <tissue evidence="1">Shoot tissue taken approximately 20 cm above the soil surface</tissue>
    </source>
</reference>
<dbReference type="EMBL" id="GBRH01209075">
    <property type="protein sequence ID" value="JAD88820.1"/>
    <property type="molecule type" value="Transcribed_RNA"/>
</dbReference>
<reference evidence="1" key="2">
    <citation type="journal article" date="2015" name="Data Brief">
        <title>Shoot transcriptome of the giant reed, Arundo donax.</title>
        <authorList>
            <person name="Barrero R.A."/>
            <person name="Guerrero F.D."/>
            <person name="Moolhuijzen P."/>
            <person name="Goolsby J.A."/>
            <person name="Tidwell J."/>
            <person name="Bellgard S.E."/>
            <person name="Bellgard M.I."/>
        </authorList>
    </citation>
    <scope>NUCLEOTIDE SEQUENCE</scope>
    <source>
        <tissue evidence="1">Shoot tissue taken approximately 20 cm above the soil surface</tissue>
    </source>
</reference>
<organism evidence="1">
    <name type="scientific">Arundo donax</name>
    <name type="common">Giant reed</name>
    <name type="synonym">Donax arundinaceus</name>
    <dbReference type="NCBI Taxonomy" id="35708"/>
    <lineage>
        <taxon>Eukaryota</taxon>
        <taxon>Viridiplantae</taxon>
        <taxon>Streptophyta</taxon>
        <taxon>Embryophyta</taxon>
        <taxon>Tracheophyta</taxon>
        <taxon>Spermatophyta</taxon>
        <taxon>Magnoliopsida</taxon>
        <taxon>Liliopsida</taxon>
        <taxon>Poales</taxon>
        <taxon>Poaceae</taxon>
        <taxon>PACMAD clade</taxon>
        <taxon>Arundinoideae</taxon>
        <taxon>Arundineae</taxon>
        <taxon>Arundo</taxon>
    </lineage>
</organism>
<evidence type="ECO:0000313" key="1">
    <source>
        <dbReference type="EMBL" id="JAD88820.1"/>
    </source>
</evidence>
<protein>
    <submittedName>
        <fullName evidence="1">Uncharacterized protein</fullName>
    </submittedName>
</protein>
<accession>A0A0A9DT30</accession>